<feature type="region of interest" description="Disordered" evidence="1">
    <location>
        <begin position="137"/>
        <end position="158"/>
    </location>
</feature>
<gene>
    <name evidence="2" type="ORF">PoB_001017400</name>
</gene>
<evidence type="ECO:0000313" key="2">
    <source>
        <dbReference type="EMBL" id="GFN83668.1"/>
    </source>
</evidence>
<proteinExistence type="predicted"/>
<protein>
    <submittedName>
        <fullName evidence="2">Uncharacterized protein</fullName>
    </submittedName>
</protein>
<evidence type="ECO:0000313" key="3">
    <source>
        <dbReference type="Proteomes" id="UP000735302"/>
    </source>
</evidence>
<name>A0AAV3YKW6_9GAST</name>
<dbReference type="EMBL" id="BLXT01001211">
    <property type="protein sequence ID" value="GFN83668.1"/>
    <property type="molecule type" value="Genomic_DNA"/>
</dbReference>
<feature type="compositionally biased region" description="Basic and acidic residues" evidence="1">
    <location>
        <begin position="73"/>
        <end position="97"/>
    </location>
</feature>
<dbReference type="Proteomes" id="UP000735302">
    <property type="component" value="Unassembled WGS sequence"/>
</dbReference>
<reference evidence="2 3" key="1">
    <citation type="journal article" date="2021" name="Elife">
        <title>Chloroplast acquisition without the gene transfer in kleptoplastic sea slugs, Plakobranchus ocellatus.</title>
        <authorList>
            <person name="Maeda T."/>
            <person name="Takahashi S."/>
            <person name="Yoshida T."/>
            <person name="Shimamura S."/>
            <person name="Takaki Y."/>
            <person name="Nagai Y."/>
            <person name="Toyoda A."/>
            <person name="Suzuki Y."/>
            <person name="Arimoto A."/>
            <person name="Ishii H."/>
            <person name="Satoh N."/>
            <person name="Nishiyama T."/>
            <person name="Hasebe M."/>
            <person name="Maruyama T."/>
            <person name="Minagawa J."/>
            <person name="Obokata J."/>
            <person name="Shigenobu S."/>
        </authorList>
    </citation>
    <scope>NUCLEOTIDE SEQUENCE [LARGE SCALE GENOMIC DNA]</scope>
</reference>
<feature type="compositionally biased region" description="Low complexity" evidence="1">
    <location>
        <begin position="31"/>
        <end position="53"/>
    </location>
</feature>
<comment type="caution">
    <text evidence="2">The sequence shown here is derived from an EMBL/GenBank/DDBJ whole genome shotgun (WGS) entry which is preliminary data.</text>
</comment>
<dbReference type="AlphaFoldDB" id="A0AAV3YKW6"/>
<organism evidence="2 3">
    <name type="scientific">Plakobranchus ocellatus</name>
    <dbReference type="NCBI Taxonomy" id="259542"/>
    <lineage>
        <taxon>Eukaryota</taxon>
        <taxon>Metazoa</taxon>
        <taxon>Spiralia</taxon>
        <taxon>Lophotrochozoa</taxon>
        <taxon>Mollusca</taxon>
        <taxon>Gastropoda</taxon>
        <taxon>Heterobranchia</taxon>
        <taxon>Euthyneura</taxon>
        <taxon>Panpulmonata</taxon>
        <taxon>Sacoglossa</taxon>
        <taxon>Placobranchoidea</taxon>
        <taxon>Plakobranchidae</taxon>
        <taxon>Plakobranchus</taxon>
    </lineage>
</organism>
<feature type="compositionally biased region" description="Basic and acidic residues" evidence="1">
    <location>
        <begin position="1"/>
        <end position="21"/>
    </location>
</feature>
<evidence type="ECO:0000256" key="1">
    <source>
        <dbReference type="SAM" id="MobiDB-lite"/>
    </source>
</evidence>
<feature type="region of interest" description="Disordered" evidence="1">
    <location>
        <begin position="1"/>
        <end position="59"/>
    </location>
</feature>
<sequence length="211" mass="22069">MSVPDKVPEEKGEKGNGDTHSHVSVQVLTKSDSLGLGPGPDSLGLGPGPNSLGLGPGFSHIGDLLENSSVEVVDSKQVEKAKKEEKAKSEEAEKVDEGGATLKGENCGENVSEKGMAQPIDEVKDVSEKGMAKLVDEAKDVSKRSMAKPVDEAKEVSMKGVAKPLDEAKDVGGRGTAKDELGRGISRLVLLLEDLSLLDSNVTSPWTIGGR</sequence>
<accession>A0AAV3YKW6</accession>
<feature type="compositionally biased region" description="Basic and acidic residues" evidence="1">
    <location>
        <begin position="137"/>
        <end position="157"/>
    </location>
</feature>
<feature type="region of interest" description="Disordered" evidence="1">
    <location>
        <begin position="73"/>
        <end position="125"/>
    </location>
</feature>
<keyword evidence="3" id="KW-1185">Reference proteome</keyword>